<dbReference type="EMBL" id="PFAS01000070">
    <property type="protein sequence ID" value="PIT93519.1"/>
    <property type="molecule type" value="Genomic_DNA"/>
</dbReference>
<reference evidence="2" key="1">
    <citation type="submission" date="2017-09" db="EMBL/GenBank/DDBJ databases">
        <title>Depth-based differentiation of microbial function through sediment-hosted aquifers and enrichment of novel symbionts in the deep terrestrial subsurface.</title>
        <authorList>
            <person name="Probst A.J."/>
            <person name="Ladd B."/>
            <person name="Jarett J.K."/>
            <person name="Geller-Mcgrath D.E."/>
            <person name="Sieber C.M.K."/>
            <person name="Emerson J.B."/>
            <person name="Anantharaman K."/>
            <person name="Thomas B.C."/>
            <person name="Malmstrom R."/>
            <person name="Stieglmeier M."/>
            <person name="Klingl A."/>
            <person name="Woyke T."/>
            <person name="Ryan C.M."/>
            <person name="Banfield J.F."/>
        </authorList>
    </citation>
    <scope>NUCLEOTIDE SEQUENCE [LARGE SCALE GENOMIC DNA]</scope>
</reference>
<evidence type="ECO:0000313" key="1">
    <source>
        <dbReference type="EMBL" id="PIT93519.1"/>
    </source>
</evidence>
<gene>
    <name evidence="1" type="ORF">COU00_03905</name>
</gene>
<comment type="caution">
    <text evidence="1">The sequence shown here is derived from an EMBL/GenBank/DDBJ whole genome shotgun (WGS) entry which is preliminary data.</text>
</comment>
<accession>A0A2M6WL66</accession>
<proteinExistence type="predicted"/>
<dbReference type="AlphaFoldDB" id="A0A2M6WL66"/>
<name>A0A2M6WL66_9BACT</name>
<organism evidence="1 2">
    <name type="scientific">Candidatus Falkowbacteria bacterium CG10_big_fil_rev_8_21_14_0_10_43_11</name>
    <dbReference type="NCBI Taxonomy" id="1974568"/>
    <lineage>
        <taxon>Bacteria</taxon>
        <taxon>Candidatus Falkowiibacteriota</taxon>
    </lineage>
</organism>
<protein>
    <submittedName>
        <fullName evidence="1">Uncharacterized protein</fullName>
    </submittedName>
</protein>
<sequence>MVAKYISDCREEDIYFNSEDCDITESDAARFERLIDFLYPLEDKVPFPKELQELIKLVVG</sequence>
<evidence type="ECO:0000313" key="2">
    <source>
        <dbReference type="Proteomes" id="UP000229335"/>
    </source>
</evidence>
<dbReference type="Proteomes" id="UP000229335">
    <property type="component" value="Unassembled WGS sequence"/>
</dbReference>